<protein>
    <submittedName>
        <fullName evidence="3">Uncharacterized protein</fullName>
    </submittedName>
</protein>
<feature type="transmembrane region" description="Helical" evidence="1">
    <location>
        <begin position="120"/>
        <end position="139"/>
    </location>
</feature>
<sequence length="329" mass="35992">MLFHRLFVLPMASTFKQALAKPLIAQPLINEPLVKSRAIMNISNSLELKNVTHVSLSLPVTRDVVSRDIAVRGPSGVSTFVQGRSSADASVVMGTVVTASYGLAGTVCVLSGLTTAGTVCIAAMIYAAVVTMFAFWYIAYTTVNPRHLQLSGHTISVHESFAQIGSCDTACQLAAKVTDGTWTHFGNITVQDTLHNLHYYQSGSRRGIRIVQMKPINTTHAKVDRRQFTIQEGWSQEGALVGSQYWADDVKVAFDDWNSNFDQPVANAFAQYADDNSLQLGCLSVNDDDGTVLNSLWLLDDNDEELELTDDQIDTYLPQCNAEDPYSTS</sequence>
<comment type="caution">
    <text evidence="3">The sequence shown here is derived from an EMBL/GenBank/DDBJ whole genome shotgun (WGS) entry which is preliminary data.</text>
</comment>
<dbReference type="AlphaFoldDB" id="A0A8H7T000"/>
<keyword evidence="1" id="KW-1133">Transmembrane helix</keyword>
<keyword evidence="1" id="KW-0472">Membrane</keyword>
<evidence type="ECO:0000256" key="2">
    <source>
        <dbReference type="SAM" id="SignalP"/>
    </source>
</evidence>
<dbReference type="EMBL" id="JAFJYH010000533">
    <property type="protein sequence ID" value="KAG4411039.1"/>
    <property type="molecule type" value="Genomic_DNA"/>
</dbReference>
<gene>
    <name evidence="3" type="ORF">IFR04_015830</name>
</gene>
<dbReference type="OrthoDB" id="3594199at2759"/>
<feature type="transmembrane region" description="Helical" evidence="1">
    <location>
        <begin position="91"/>
        <end position="113"/>
    </location>
</feature>
<dbReference type="Proteomes" id="UP000664132">
    <property type="component" value="Unassembled WGS sequence"/>
</dbReference>
<feature type="signal peptide" evidence="2">
    <location>
        <begin position="1"/>
        <end position="20"/>
    </location>
</feature>
<organism evidence="3 4">
    <name type="scientific">Cadophora malorum</name>
    <dbReference type="NCBI Taxonomy" id="108018"/>
    <lineage>
        <taxon>Eukaryota</taxon>
        <taxon>Fungi</taxon>
        <taxon>Dikarya</taxon>
        <taxon>Ascomycota</taxon>
        <taxon>Pezizomycotina</taxon>
        <taxon>Leotiomycetes</taxon>
        <taxon>Helotiales</taxon>
        <taxon>Ploettnerulaceae</taxon>
        <taxon>Cadophora</taxon>
    </lineage>
</organism>
<accession>A0A8H7T000</accession>
<name>A0A8H7T000_9HELO</name>
<evidence type="ECO:0000313" key="3">
    <source>
        <dbReference type="EMBL" id="KAG4411039.1"/>
    </source>
</evidence>
<keyword evidence="4" id="KW-1185">Reference proteome</keyword>
<evidence type="ECO:0000256" key="1">
    <source>
        <dbReference type="SAM" id="Phobius"/>
    </source>
</evidence>
<evidence type="ECO:0000313" key="4">
    <source>
        <dbReference type="Proteomes" id="UP000664132"/>
    </source>
</evidence>
<proteinExistence type="predicted"/>
<reference evidence="3" key="1">
    <citation type="submission" date="2021-02" db="EMBL/GenBank/DDBJ databases">
        <title>Genome sequence Cadophora malorum strain M34.</title>
        <authorList>
            <person name="Stefanovic E."/>
            <person name="Vu D."/>
            <person name="Scully C."/>
            <person name="Dijksterhuis J."/>
            <person name="Roader J."/>
            <person name="Houbraken J."/>
        </authorList>
    </citation>
    <scope>NUCLEOTIDE SEQUENCE</scope>
    <source>
        <strain evidence="3">M34</strain>
    </source>
</reference>
<feature type="chain" id="PRO_5034060549" evidence="2">
    <location>
        <begin position="21"/>
        <end position="329"/>
    </location>
</feature>
<keyword evidence="1" id="KW-0812">Transmembrane</keyword>
<keyword evidence="2" id="KW-0732">Signal</keyword>